<dbReference type="NCBIfam" id="TIGR01509">
    <property type="entry name" value="HAD-SF-IA-v3"/>
    <property type="match status" value="1"/>
</dbReference>
<dbReference type="InterPro" id="IPR023198">
    <property type="entry name" value="PGP-like_dom2"/>
</dbReference>
<protein>
    <submittedName>
        <fullName evidence="1">HAD family phosphatase</fullName>
    </submittedName>
</protein>
<gene>
    <name evidence="1" type="ORF">ETD85_33845</name>
</gene>
<dbReference type="SFLD" id="SFLDS00003">
    <property type="entry name" value="Haloacid_Dehalogenase"/>
    <property type="match status" value="1"/>
</dbReference>
<reference evidence="1 2" key="1">
    <citation type="submission" date="2019-05" db="EMBL/GenBank/DDBJ databases">
        <title>Draft genome sequence of Nonomuraea zeae DSM 100528.</title>
        <authorList>
            <person name="Saricaoglu S."/>
            <person name="Isik K."/>
        </authorList>
    </citation>
    <scope>NUCLEOTIDE SEQUENCE [LARGE SCALE GENOMIC DNA]</scope>
    <source>
        <strain evidence="1 2">DSM 100528</strain>
    </source>
</reference>
<dbReference type="AlphaFoldDB" id="A0A5S4GRJ8"/>
<organism evidence="1 2">
    <name type="scientific">Nonomuraea zeae</name>
    <dbReference type="NCBI Taxonomy" id="1642303"/>
    <lineage>
        <taxon>Bacteria</taxon>
        <taxon>Bacillati</taxon>
        <taxon>Actinomycetota</taxon>
        <taxon>Actinomycetes</taxon>
        <taxon>Streptosporangiales</taxon>
        <taxon>Streptosporangiaceae</taxon>
        <taxon>Nonomuraea</taxon>
    </lineage>
</organism>
<dbReference type="CDD" id="cd02603">
    <property type="entry name" value="HAD_sEH-N_like"/>
    <property type="match status" value="1"/>
</dbReference>
<dbReference type="Gene3D" id="1.10.150.240">
    <property type="entry name" value="Putative phosphatase, domain 2"/>
    <property type="match status" value="1"/>
</dbReference>
<name>A0A5S4GRJ8_9ACTN</name>
<dbReference type="Proteomes" id="UP000306628">
    <property type="component" value="Unassembled WGS sequence"/>
</dbReference>
<accession>A0A5S4GRJ8</accession>
<dbReference type="RefSeq" id="WP_138693888.1">
    <property type="nucleotide sequence ID" value="NZ_JBHSAZ010000089.1"/>
</dbReference>
<dbReference type="Gene3D" id="3.40.50.1000">
    <property type="entry name" value="HAD superfamily/HAD-like"/>
    <property type="match status" value="1"/>
</dbReference>
<comment type="caution">
    <text evidence="1">The sequence shown here is derived from an EMBL/GenBank/DDBJ whole genome shotgun (WGS) entry which is preliminary data.</text>
</comment>
<keyword evidence="2" id="KW-1185">Reference proteome</keyword>
<dbReference type="InterPro" id="IPR006439">
    <property type="entry name" value="HAD-SF_hydro_IA"/>
</dbReference>
<dbReference type="PRINTS" id="PR00413">
    <property type="entry name" value="HADHALOGNASE"/>
</dbReference>
<dbReference type="SUPFAM" id="SSF56784">
    <property type="entry name" value="HAD-like"/>
    <property type="match status" value="1"/>
</dbReference>
<dbReference type="Pfam" id="PF00702">
    <property type="entry name" value="Hydrolase"/>
    <property type="match status" value="1"/>
</dbReference>
<proteinExistence type="predicted"/>
<dbReference type="PANTHER" id="PTHR43611">
    <property type="entry name" value="ALPHA-D-GLUCOSE 1-PHOSPHATE PHOSPHATASE"/>
    <property type="match status" value="1"/>
</dbReference>
<dbReference type="EMBL" id="VCKX01000129">
    <property type="protein sequence ID" value="TMR29030.1"/>
    <property type="molecule type" value="Genomic_DNA"/>
</dbReference>
<evidence type="ECO:0000313" key="1">
    <source>
        <dbReference type="EMBL" id="TMR29030.1"/>
    </source>
</evidence>
<dbReference type="InterPro" id="IPR023214">
    <property type="entry name" value="HAD_sf"/>
</dbReference>
<dbReference type="PANTHER" id="PTHR43611:SF3">
    <property type="entry name" value="FLAVIN MONONUCLEOTIDE HYDROLASE 1, CHLOROPLATIC"/>
    <property type="match status" value="1"/>
</dbReference>
<dbReference type="OrthoDB" id="9797415at2"/>
<dbReference type="InterPro" id="IPR036412">
    <property type="entry name" value="HAD-like_sf"/>
</dbReference>
<dbReference type="SFLD" id="SFLDG01129">
    <property type="entry name" value="C1.5:_HAD__Beta-PGM__Phosphata"/>
    <property type="match status" value="1"/>
</dbReference>
<sequence>MSRRHLVLDLGGVLFHFDHARRLQHMAGVFALPADRIDELLWRSGFSADCDAGKHPHPAEIRRHIRAVTGFTGSDDHLDAAWCSAFQPDHAVREALDQHRGARPVALFTNNGPLEEEALPRLHPTMFDGFDHLLFSHRLGHRKPAPAAFEAASQRLGAAPGDILFIDDSPANVDAARAAGWTAVRFRGAETLSQVLISTKEPR</sequence>
<evidence type="ECO:0000313" key="2">
    <source>
        <dbReference type="Proteomes" id="UP000306628"/>
    </source>
</evidence>